<accession>A0A4S4NDJ5</accession>
<protein>
    <recommendedName>
        <fullName evidence="6">tRNA (Guanine-N1)-methyltransferase</fullName>
    </recommendedName>
</protein>
<dbReference type="Proteomes" id="UP000308528">
    <property type="component" value="Unassembled WGS sequence"/>
</dbReference>
<keyword evidence="5" id="KW-1185">Reference proteome</keyword>
<dbReference type="EMBL" id="SRSF01000007">
    <property type="protein sequence ID" value="THH37586.1"/>
    <property type="molecule type" value="Genomic_DNA"/>
</dbReference>
<dbReference type="OrthoDB" id="981213at2"/>
<dbReference type="RefSeq" id="WP_136460051.1">
    <property type="nucleotide sequence ID" value="NZ_SRSF01000007.1"/>
</dbReference>
<keyword evidence="3" id="KW-0732">Signal</keyword>
<feature type="signal peptide" evidence="3">
    <location>
        <begin position="1"/>
        <end position="19"/>
    </location>
</feature>
<evidence type="ECO:0000256" key="3">
    <source>
        <dbReference type="SAM" id="SignalP"/>
    </source>
</evidence>
<name>A0A4S4NDJ5_9BACT</name>
<comment type="caution">
    <text evidence="4">The sequence shown here is derived from an EMBL/GenBank/DDBJ whole genome shotgun (WGS) entry which is preliminary data.</text>
</comment>
<feature type="coiled-coil region" evidence="1">
    <location>
        <begin position="73"/>
        <end position="100"/>
    </location>
</feature>
<organism evidence="4 5">
    <name type="scientific">Neolewinella litorea</name>
    <dbReference type="NCBI Taxonomy" id="2562452"/>
    <lineage>
        <taxon>Bacteria</taxon>
        <taxon>Pseudomonadati</taxon>
        <taxon>Bacteroidota</taxon>
        <taxon>Saprospiria</taxon>
        <taxon>Saprospirales</taxon>
        <taxon>Lewinellaceae</taxon>
        <taxon>Neolewinella</taxon>
    </lineage>
</organism>
<evidence type="ECO:0000256" key="2">
    <source>
        <dbReference type="SAM" id="Phobius"/>
    </source>
</evidence>
<evidence type="ECO:0000256" key="1">
    <source>
        <dbReference type="SAM" id="Coils"/>
    </source>
</evidence>
<dbReference type="AlphaFoldDB" id="A0A4S4NDJ5"/>
<keyword evidence="1" id="KW-0175">Coiled coil</keyword>
<feature type="transmembrane region" description="Helical" evidence="2">
    <location>
        <begin position="132"/>
        <end position="156"/>
    </location>
</feature>
<feature type="chain" id="PRO_5020361927" description="tRNA (Guanine-N1)-methyltransferase" evidence="3">
    <location>
        <begin position="20"/>
        <end position="200"/>
    </location>
</feature>
<sequence length="200" mass="22444">MRSFLCFVFLLFSTAPFLAQQSGNSAQDGDGSLESQFETILSQSNRYREGSREFKVVPRDRLDAFMKNVSDSIATYTTRIGELESQHAALQARIDDTSSEVADRDALIAELNEERDTVGLLGMQLDKGTYSLIMWSLVIGLLIALLIALGSTRIAAGNNSALKRERDKLAEELEQSRKSRLTVEQDLRRQLQDEINKRLP</sequence>
<evidence type="ECO:0000313" key="4">
    <source>
        <dbReference type="EMBL" id="THH37586.1"/>
    </source>
</evidence>
<keyword evidence="2" id="KW-0812">Transmembrane</keyword>
<evidence type="ECO:0000313" key="5">
    <source>
        <dbReference type="Proteomes" id="UP000308528"/>
    </source>
</evidence>
<reference evidence="4 5" key="1">
    <citation type="submission" date="2019-04" db="EMBL/GenBank/DDBJ databases">
        <title>Lewinella litorea sp. nov., isolated from a marine sand.</title>
        <authorList>
            <person name="Yoon J.-H."/>
        </authorList>
    </citation>
    <scope>NUCLEOTIDE SEQUENCE [LARGE SCALE GENOMIC DNA]</scope>
    <source>
        <strain evidence="4 5">HSMS-39</strain>
    </source>
</reference>
<evidence type="ECO:0008006" key="6">
    <source>
        <dbReference type="Google" id="ProtNLM"/>
    </source>
</evidence>
<gene>
    <name evidence="4" type="ORF">E4021_14280</name>
</gene>
<proteinExistence type="predicted"/>
<keyword evidence="2" id="KW-1133">Transmembrane helix</keyword>
<keyword evidence="2" id="KW-0472">Membrane</keyword>